<dbReference type="EMBL" id="CP007034">
    <property type="protein sequence ID" value="AHF13906.1"/>
    <property type="molecule type" value="Genomic_DNA"/>
</dbReference>
<dbReference type="InterPro" id="IPR053879">
    <property type="entry name" value="HYDIN_VesB_CFA65-like_Ig"/>
</dbReference>
<dbReference type="Gene3D" id="2.60.40.10">
    <property type="entry name" value="Immunoglobulins"/>
    <property type="match status" value="2"/>
</dbReference>
<feature type="domain" description="HYDIN/VesB/CFA65-like Ig-like" evidence="6">
    <location>
        <begin position="201"/>
        <end position="290"/>
    </location>
</feature>
<dbReference type="PATRIC" id="fig|880074.11.peg.2019"/>
<dbReference type="SUPFAM" id="SSF49464">
    <property type="entry name" value="Carboxypeptidase regulatory domain-like"/>
    <property type="match status" value="1"/>
</dbReference>
<organism evidence="7 8">
    <name type="scientific">Barnesiella viscericola DSM 18177</name>
    <dbReference type="NCBI Taxonomy" id="880074"/>
    <lineage>
        <taxon>Bacteria</taxon>
        <taxon>Pseudomonadati</taxon>
        <taxon>Bacteroidota</taxon>
        <taxon>Bacteroidia</taxon>
        <taxon>Bacteroidales</taxon>
        <taxon>Barnesiellaceae</taxon>
        <taxon>Barnesiella</taxon>
    </lineage>
</organism>
<evidence type="ECO:0000256" key="1">
    <source>
        <dbReference type="ARBA" id="ARBA00004138"/>
    </source>
</evidence>
<keyword evidence="5" id="KW-0966">Cell projection</keyword>
<evidence type="ECO:0000256" key="4">
    <source>
        <dbReference type="ARBA" id="ARBA00023069"/>
    </source>
</evidence>
<protein>
    <recommendedName>
        <fullName evidence="6">HYDIN/VesB/CFA65-like Ig-like domain-containing protein</fullName>
    </recommendedName>
</protein>
<keyword evidence="8" id="KW-1185">Reference proteome</keyword>
<name>W0EXU3_9BACT</name>
<dbReference type="eggNOG" id="COG1404">
    <property type="taxonomic scope" value="Bacteria"/>
</dbReference>
<dbReference type="KEGG" id="bvs:BARVI_09730"/>
<dbReference type="Pfam" id="PF22544">
    <property type="entry name" value="HYDIN_VesB_CFA65-like_Ig"/>
    <property type="match status" value="1"/>
</dbReference>
<proteinExistence type="predicted"/>
<dbReference type="Pfam" id="PF13620">
    <property type="entry name" value="CarboxypepD_reg"/>
    <property type="match status" value="1"/>
</dbReference>
<gene>
    <name evidence="7" type="ORF">BARVI_09730</name>
</gene>
<keyword evidence="4" id="KW-0969">Cilium</keyword>
<evidence type="ECO:0000259" key="6">
    <source>
        <dbReference type="Pfam" id="PF22544"/>
    </source>
</evidence>
<evidence type="ECO:0000256" key="2">
    <source>
        <dbReference type="ARBA" id="ARBA00004496"/>
    </source>
</evidence>
<dbReference type="InterPro" id="IPR013783">
    <property type="entry name" value="Ig-like_fold"/>
</dbReference>
<evidence type="ECO:0000313" key="8">
    <source>
        <dbReference type="Proteomes" id="UP000018901"/>
    </source>
</evidence>
<keyword evidence="3" id="KW-0963">Cytoplasm</keyword>
<dbReference type="InterPro" id="IPR008969">
    <property type="entry name" value="CarboxyPept-like_regulatory"/>
</dbReference>
<dbReference type="RefSeq" id="WP_025279009.1">
    <property type="nucleotide sequence ID" value="NZ_CP007034.1"/>
</dbReference>
<dbReference type="OrthoDB" id="9792152at2"/>
<dbReference type="STRING" id="880074.BARVI_09730"/>
<reference evidence="7 8" key="1">
    <citation type="submission" date="2013-12" db="EMBL/GenBank/DDBJ databases">
        <authorList>
            <consortium name="DOE Joint Genome Institute"/>
            <person name="Eisen J."/>
            <person name="Huntemann M."/>
            <person name="Han J."/>
            <person name="Chen A."/>
            <person name="Kyrpides N."/>
            <person name="Mavromatis K."/>
            <person name="Markowitz V."/>
            <person name="Palaniappan K."/>
            <person name="Ivanova N."/>
            <person name="Schaumberg A."/>
            <person name="Pati A."/>
            <person name="Liolios K."/>
            <person name="Nordberg H.P."/>
            <person name="Cantor M.N."/>
            <person name="Hua S.X."/>
            <person name="Woyke T."/>
        </authorList>
    </citation>
    <scope>NUCLEOTIDE SEQUENCE [LARGE SCALE GENOMIC DNA]</scope>
    <source>
        <strain evidence="8">DSM 18177</strain>
    </source>
</reference>
<dbReference type="Proteomes" id="UP000018901">
    <property type="component" value="Chromosome"/>
</dbReference>
<sequence length="1345" mass="144769">MSLLGFSPTAHAQTYPYFCGFEDDAENAQWTLVNGNCANQWYIGTAAKHEGEKGLYITNDGGATTGYDTYSNSTVYAYRTFEITEAGAYSFSFDCYVQGEIDAWFGGAADYAHAYLIPGDETPQADSQSYWLMIPESYVSLTEDLVGQTGWETKTGFQNLDPGTYKLAFLWYNNGNLSGSDKGAMIDNVKIEKLANEPNVSVATSLEFPLTEVGASATATLTVTNTGGGDLNISGITFSNPDFELADAVEFPDVIASVGGEKSYKIKFTPSSEGEITGTMTIQSNAPETVVSLSGTGFTHIEITDEAPLFEDFNNLDESQPNMGLTPWTLKAGYATGSWATQWLVGTDSFYACDGTALKAETYPTTSYYESFDASTNLPAEWVVARSSGQTNYSIAGEAGIDGSNAVSATHNSYYASLDTLYSPVVSGKVTFDFRKQYLSSKMEAYVVAADGSKTAIDVETNATDWIPVVVDNVPEGSRIAFLMQNTYLDNFLAFGIHHINKGVQIVNSSLKPGNGASLYAGDDRAEDNELQFTIKNIGIQPVEAGSYNFTTRLVDENGALPEGVSYKIYLDSDEGATLCEDNVIPGPALDVNEEKTLSGYLHIDSEALLENLTFHVTANDVENTHFTQMQTGNDLTLLPNKGEASLGNVEFGIVNKSTTIDYTIENSSENGALTVSGITAPEGSAFTVNAAFPLVIPNGESSTIQITFAAEPGVHTATLTVNHDGIGDTEISVSGTMLSPTALLESFEGQTVPPLLWKVMQNKWSRSTISPYDGQACIAVTSATPDTIATPLLHLAAGDSIAFAVKSSSSSSYKTEVLYSADGQKWTSLETISTYNSSSWGSWAQKAVYMPKDFVEGDYYLAFACQRTYLDRVYGPQVVYQDHNIYIDGFEGETTGMVNYTQDFTIDLICLSSEGETSDSYTIDLMNDDEKIGTFDVEDMTLNESKSYTCSWTPHAAGEAHVYALISSNGTVSSTDTITVDVAEETFITNLLIGNLSTPTSTSSNRHTVFETLYTPEHLEGLNAGAVIGSIRLPYITNSAYYTFVKGFKVNVWIGNTEKSELTTDKLSAADIEGLTHIGVDMSFEAGGTQESPLYFEMTPEAPITYDGGNLSLIVSVDSIYSGWRDAAQFFLSEGTTNSMKYCAFDAQVAGYEAAWAESYTPQLRANIMTVELDLIAEAPVVYGIVTQADSQEPIEGATVTMQSGSVIYTATTDASGAYSIEVLQPGKEYTMSVTKDQYTAVEGVTLVVESGDNIEQNFALSIASGIDHTIEAATKIFTDRSGNIRIEAGSPINLVKVYSMSGSLCISESPATESAIVNAGGLKGVYVVEVQTSGSVKRAKIRL</sequence>
<dbReference type="GeneID" id="90529671"/>
<accession>W0EXU3</accession>
<dbReference type="Gene3D" id="2.60.40.1120">
    <property type="entry name" value="Carboxypeptidase-like, regulatory domain"/>
    <property type="match status" value="1"/>
</dbReference>
<evidence type="ECO:0000313" key="7">
    <source>
        <dbReference type="EMBL" id="AHF13906.1"/>
    </source>
</evidence>
<dbReference type="GO" id="GO:0005737">
    <property type="term" value="C:cytoplasm"/>
    <property type="evidence" value="ECO:0007669"/>
    <property type="project" value="UniProtKB-SubCell"/>
</dbReference>
<evidence type="ECO:0000256" key="3">
    <source>
        <dbReference type="ARBA" id="ARBA00022490"/>
    </source>
</evidence>
<comment type="subcellular location">
    <subcellularLocation>
        <location evidence="1">Cell projection</location>
        <location evidence="1">Cilium</location>
    </subcellularLocation>
    <subcellularLocation>
        <location evidence="2">Cytoplasm</location>
    </subcellularLocation>
</comment>
<evidence type="ECO:0000256" key="5">
    <source>
        <dbReference type="ARBA" id="ARBA00023273"/>
    </source>
</evidence>
<dbReference type="HOGENOM" id="CLU_261275_0_0_10"/>
<dbReference type="NCBIfam" id="NF012200">
    <property type="entry name" value="choice_anch_D"/>
    <property type="match status" value="2"/>
</dbReference>